<gene>
    <name evidence="8" type="ORF">DCC88_06320</name>
</gene>
<comment type="similarity">
    <text evidence="1">Belongs to the 'phage' integrase family.</text>
</comment>
<dbReference type="InterPro" id="IPR050090">
    <property type="entry name" value="Tyrosine_recombinase_XerCD"/>
</dbReference>
<evidence type="ECO:0000256" key="5">
    <source>
        <dbReference type="PROSITE-ProRule" id="PRU01248"/>
    </source>
</evidence>
<evidence type="ECO:0000256" key="2">
    <source>
        <dbReference type="ARBA" id="ARBA00022908"/>
    </source>
</evidence>
<organism evidence="8 9">
    <name type="scientific">Spirobacillus cienkowskii</name>
    <dbReference type="NCBI Taxonomy" id="495820"/>
    <lineage>
        <taxon>Bacteria</taxon>
        <taxon>Pseudomonadati</taxon>
        <taxon>Bdellovibrionota</taxon>
        <taxon>Oligoflexia</taxon>
        <taxon>Silvanigrellales</taxon>
        <taxon>Spirobacillus</taxon>
    </lineage>
</organism>
<sequence>MIAFISREFPNMIKNLTSQNKNQIIKKNNNFLSNFIPSKEFLAQWTQTPLSENITDIIIHFIMSFSSFHTRRSYFNDLKDFINFTEKNNTSIKIISEISEKILISWNQYLNHETELTQKSIRRKLNTMSSLFEFCKQRKLIDFNPMTFIKKPKYNEESKTNAFTLDEVKQILNYLKEKCDLNKHNYKSNLNYKKYLLKYTVIHTLFAVGMRVNELCELKIKDIEFSSNFCKLHMIAKGKKEHSPVINPKTALLLKEYLSTNRNNANENEFLFVQARNVQKKNKLTQVAIYYMITNTAKELGINKKVSPHSCRATLATILHNQGVPLIEIQNLLNHKDIATTSIYIKKANEIEESAALKLNF</sequence>
<dbReference type="SUPFAM" id="SSF56349">
    <property type="entry name" value="DNA breaking-rejoining enzymes"/>
    <property type="match status" value="1"/>
</dbReference>
<dbReference type="PROSITE" id="PS51898">
    <property type="entry name" value="TYR_RECOMBINASE"/>
    <property type="match status" value="1"/>
</dbReference>
<dbReference type="InterPro" id="IPR010998">
    <property type="entry name" value="Integrase_recombinase_N"/>
</dbReference>
<accession>A0A369KNN6</accession>
<dbReference type="Gene3D" id="1.10.443.10">
    <property type="entry name" value="Intergrase catalytic core"/>
    <property type="match status" value="1"/>
</dbReference>
<name>A0A369KNN6_9BACT</name>
<dbReference type="Gene3D" id="1.10.150.130">
    <property type="match status" value="1"/>
</dbReference>
<keyword evidence="4" id="KW-0233">DNA recombination</keyword>
<dbReference type="GO" id="GO:0015074">
    <property type="term" value="P:DNA integration"/>
    <property type="evidence" value="ECO:0007669"/>
    <property type="project" value="UniProtKB-KW"/>
</dbReference>
<keyword evidence="2" id="KW-0229">DNA integration</keyword>
<dbReference type="Pfam" id="PF02899">
    <property type="entry name" value="Phage_int_SAM_1"/>
    <property type="match status" value="1"/>
</dbReference>
<evidence type="ECO:0000259" key="6">
    <source>
        <dbReference type="PROSITE" id="PS51898"/>
    </source>
</evidence>
<comment type="caution">
    <text evidence="8">The sequence shown here is derived from an EMBL/GenBank/DDBJ whole genome shotgun (WGS) entry which is preliminary data.</text>
</comment>
<evidence type="ECO:0000256" key="1">
    <source>
        <dbReference type="ARBA" id="ARBA00008857"/>
    </source>
</evidence>
<feature type="domain" description="Core-binding (CB)" evidence="7">
    <location>
        <begin position="52"/>
        <end position="136"/>
    </location>
</feature>
<dbReference type="Proteomes" id="UP000253934">
    <property type="component" value="Unassembled WGS sequence"/>
</dbReference>
<proteinExistence type="inferred from homology"/>
<dbReference type="Pfam" id="PF00589">
    <property type="entry name" value="Phage_integrase"/>
    <property type="match status" value="1"/>
</dbReference>
<keyword evidence="3 5" id="KW-0238">DNA-binding</keyword>
<dbReference type="CDD" id="cd00397">
    <property type="entry name" value="DNA_BRE_C"/>
    <property type="match status" value="1"/>
</dbReference>
<dbReference type="InterPro" id="IPR002104">
    <property type="entry name" value="Integrase_catalytic"/>
</dbReference>
<evidence type="ECO:0000259" key="7">
    <source>
        <dbReference type="PROSITE" id="PS51900"/>
    </source>
</evidence>
<dbReference type="EMBL" id="QOVW01000065">
    <property type="protein sequence ID" value="RDB36191.1"/>
    <property type="molecule type" value="Genomic_DNA"/>
</dbReference>
<dbReference type="InterPro" id="IPR013762">
    <property type="entry name" value="Integrase-like_cat_sf"/>
</dbReference>
<dbReference type="PANTHER" id="PTHR30349">
    <property type="entry name" value="PHAGE INTEGRASE-RELATED"/>
    <property type="match status" value="1"/>
</dbReference>
<evidence type="ECO:0008006" key="10">
    <source>
        <dbReference type="Google" id="ProtNLM"/>
    </source>
</evidence>
<dbReference type="InterPro" id="IPR044068">
    <property type="entry name" value="CB"/>
</dbReference>
<dbReference type="PANTHER" id="PTHR30349:SF41">
    <property type="entry name" value="INTEGRASE_RECOMBINASE PROTEIN MJ0367-RELATED"/>
    <property type="match status" value="1"/>
</dbReference>
<reference evidence="8" key="1">
    <citation type="submission" date="2018-04" db="EMBL/GenBank/DDBJ databases">
        <title>Draft genome sequence of the Candidatus Spirobacillus cienkowskii, a pathogen of freshwater Daphnia species, reconstructed from hemolymph metagenomic reads.</title>
        <authorList>
            <person name="Bresciani L."/>
            <person name="Lemos L.N."/>
            <person name="Wale N."/>
            <person name="Lin J.Y."/>
            <person name="Fernandes G.R."/>
            <person name="Duffy M.A."/>
            <person name="Rodrigues J.M."/>
        </authorList>
    </citation>
    <scope>NUCLEOTIDE SEQUENCE [LARGE SCALE GENOMIC DNA]</scope>
    <source>
        <strain evidence="8">Binning01</strain>
    </source>
</reference>
<evidence type="ECO:0000256" key="4">
    <source>
        <dbReference type="ARBA" id="ARBA00023172"/>
    </source>
</evidence>
<evidence type="ECO:0000313" key="8">
    <source>
        <dbReference type="EMBL" id="RDB36191.1"/>
    </source>
</evidence>
<dbReference type="PROSITE" id="PS51900">
    <property type="entry name" value="CB"/>
    <property type="match status" value="1"/>
</dbReference>
<feature type="domain" description="Tyr recombinase" evidence="6">
    <location>
        <begin position="158"/>
        <end position="357"/>
    </location>
</feature>
<protein>
    <recommendedName>
        <fullName evidence="10">Integrase</fullName>
    </recommendedName>
</protein>
<dbReference type="GO" id="GO:0006310">
    <property type="term" value="P:DNA recombination"/>
    <property type="evidence" value="ECO:0007669"/>
    <property type="project" value="UniProtKB-KW"/>
</dbReference>
<dbReference type="AlphaFoldDB" id="A0A369KNN6"/>
<dbReference type="GO" id="GO:0003677">
    <property type="term" value="F:DNA binding"/>
    <property type="evidence" value="ECO:0007669"/>
    <property type="project" value="UniProtKB-UniRule"/>
</dbReference>
<keyword evidence="9" id="KW-1185">Reference proteome</keyword>
<evidence type="ECO:0000256" key="3">
    <source>
        <dbReference type="ARBA" id="ARBA00023125"/>
    </source>
</evidence>
<evidence type="ECO:0000313" key="9">
    <source>
        <dbReference type="Proteomes" id="UP000253934"/>
    </source>
</evidence>
<dbReference type="InterPro" id="IPR004107">
    <property type="entry name" value="Integrase_SAM-like_N"/>
</dbReference>
<dbReference type="InterPro" id="IPR011010">
    <property type="entry name" value="DNA_brk_join_enz"/>
</dbReference>